<dbReference type="GO" id="GO:0042601">
    <property type="term" value="C:endospore-forming forespore"/>
    <property type="evidence" value="ECO:0007669"/>
    <property type="project" value="TreeGrafter"/>
</dbReference>
<dbReference type="SFLD" id="SFLDF00412">
    <property type="entry name" value="spore_photoproduct_lyase_2"/>
    <property type="match status" value="1"/>
</dbReference>
<dbReference type="Pfam" id="PF20903">
    <property type="entry name" value="SPL"/>
    <property type="match status" value="1"/>
</dbReference>
<dbReference type="GO" id="GO:0051539">
    <property type="term" value="F:4 iron, 4 sulfur cluster binding"/>
    <property type="evidence" value="ECO:0007669"/>
    <property type="project" value="TreeGrafter"/>
</dbReference>
<dbReference type="InterPro" id="IPR034559">
    <property type="entry name" value="SPL_Clostridia"/>
</dbReference>
<protein>
    <submittedName>
        <fullName evidence="1">Spore photoproduct lyase</fullName>
        <ecNumber evidence="1">4.1.99.14</ecNumber>
    </submittedName>
</protein>
<dbReference type="AlphaFoldDB" id="A0A1L3NGY7"/>
<dbReference type="NCBIfam" id="TIGR04070">
    <property type="entry name" value="photo_TT_lyase"/>
    <property type="match status" value="1"/>
</dbReference>
<dbReference type="SFLD" id="SFLDG01079">
    <property type="entry name" value="spore_photoproduct_lyase_like"/>
    <property type="match status" value="1"/>
</dbReference>
<organism evidence="1 2">
    <name type="scientific">Clostridium sporogenes</name>
    <dbReference type="NCBI Taxonomy" id="1509"/>
    <lineage>
        <taxon>Bacteria</taxon>
        <taxon>Bacillati</taxon>
        <taxon>Bacillota</taxon>
        <taxon>Clostridia</taxon>
        <taxon>Eubacteriales</taxon>
        <taxon>Clostridiaceae</taxon>
        <taxon>Clostridium</taxon>
    </lineage>
</organism>
<dbReference type="PANTHER" id="PTHR37822">
    <property type="entry name" value="SPORE PHOTOPRODUCT LYASE-RELATED"/>
    <property type="match status" value="1"/>
</dbReference>
<dbReference type="Gene3D" id="3.80.30.30">
    <property type="match status" value="1"/>
</dbReference>
<dbReference type="GO" id="GO:0003913">
    <property type="term" value="F:DNA photolyase activity"/>
    <property type="evidence" value="ECO:0007669"/>
    <property type="project" value="InterPro"/>
</dbReference>
<name>A0A1L3NGY7_CLOSG</name>
<proteinExistence type="predicted"/>
<dbReference type="InterPro" id="IPR007197">
    <property type="entry name" value="rSAM"/>
</dbReference>
<dbReference type="EC" id="4.1.99.14" evidence="1"/>
<dbReference type="SUPFAM" id="SSF102114">
    <property type="entry name" value="Radical SAM enzymes"/>
    <property type="match status" value="1"/>
</dbReference>
<accession>A0A1L3NGY7</accession>
<dbReference type="InterPro" id="IPR058240">
    <property type="entry name" value="rSAM_sf"/>
</dbReference>
<dbReference type="EMBL" id="CP013243">
    <property type="protein sequence ID" value="APH15376.1"/>
    <property type="molecule type" value="Genomic_DNA"/>
</dbReference>
<dbReference type="Gene3D" id="3.40.50.12110">
    <property type="match status" value="1"/>
</dbReference>
<reference evidence="1 2" key="1">
    <citation type="submission" date="2015-11" db="EMBL/GenBank/DDBJ databases">
        <authorList>
            <person name="Hill K.K."/>
            <person name="Shirey T.B."/>
            <person name="Raphael B."/>
            <person name="Daligault H.E."/>
            <person name="Davenport K.W."/>
            <person name="Bruce D.C."/>
            <person name="Foley B.T."/>
            <person name="Johnson S.L."/>
        </authorList>
    </citation>
    <scope>NUCLEOTIDE SEQUENCE [LARGE SCALE GENOMIC DNA]</scope>
    <source>
        <strain evidence="1 2">CDC_1632</strain>
    </source>
</reference>
<keyword evidence="1" id="KW-0456">Lyase</keyword>
<dbReference type="CDD" id="cd01335">
    <property type="entry name" value="Radical_SAM"/>
    <property type="match status" value="1"/>
</dbReference>
<gene>
    <name evidence="1" type="primary">splB</name>
    <name evidence="1" type="ORF">NPD5_1903</name>
</gene>
<evidence type="ECO:0000313" key="1">
    <source>
        <dbReference type="EMBL" id="APH15376.1"/>
    </source>
</evidence>
<dbReference type="Proteomes" id="UP000182204">
    <property type="component" value="Chromosome"/>
</dbReference>
<dbReference type="RefSeq" id="WP_072585607.1">
    <property type="nucleotide sequence ID" value="NZ_CP013243.1"/>
</dbReference>
<dbReference type="GO" id="GO:1904047">
    <property type="term" value="F:S-adenosyl-L-methionine binding"/>
    <property type="evidence" value="ECO:0007669"/>
    <property type="project" value="InterPro"/>
</dbReference>
<dbReference type="SFLD" id="SFLDS00029">
    <property type="entry name" value="Radical_SAM"/>
    <property type="match status" value="1"/>
</dbReference>
<sequence length="335" mass="39146">MFIPQTVIFEEKALEYDRGKEILKELKNKNIEIKYSKTGRVTGRKDRTPNEMYFKGKNTLVIGIRKSLDFQSCKPSAHYQLPLVSGCMGMCEYCYLNTQMGKRPYTKVYVNTEEILNKAEKYSKERLPEITVFEGAATSDPIPVEPYSHSLRDTIEFFGEKPNMKFRFVTKFTDVDSLVNLNHNRNTTIRFSINTDNVIKNFEHRTPLVLDRLEAAQKIAKAGYSLGFIIAPVFIYEGWEKDYLELLKNINAMFKGIPVEFEVISHRFTKRAKDNILNVFSNTTLPMVEENRKFKYGQFGYGKYIYKDKELQNIKKFFRDNITKFFGEGNINYII</sequence>
<dbReference type="eggNOG" id="COG1533">
    <property type="taxonomic scope" value="Bacteria"/>
</dbReference>
<evidence type="ECO:0000313" key="2">
    <source>
        <dbReference type="Proteomes" id="UP000182204"/>
    </source>
</evidence>
<dbReference type="STRING" id="413999.CBO0216"/>
<dbReference type="PANTHER" id="PTHR37822:SF2">
    <property type="entry name" value="SPORE PHOTOPRODUCT LYASE"/>
    <property type="match status" value="1"/>
</dbReference>
<dbReference type="InterPro" id="IPR049539">
    <property type="entry name" value="SPL"/>
</dbReference>
<dbReference type="InterPro" id="IPR023897">
    <property type="entry name" value="SPL_firmicutes"/>
</dbReference>